<dbReference type="Pfam" id="PF00899">
    <property type="entry name" value="ThiF"/>
    <property type="match status" value="1"/>
</dbReference>
<keyword evidence="1 5" id="KW-0808">Transferase</keyword>
<dbReference type="AlphaFoldDB" id="A0A3B1DHJ7"/>
<evidence type="ECO:0000313" key="5">
    <source>
        <dbReference type="EMBL" id="VAX36253.1"/>
    </source>
</evidence>
<dbReference type="GO" id="GO:0005524">
    <property type="term" value="F:ATP binding"/>
    <property type="evidence" value="ECO:0007669"/>
    <property type="project" value="UniProtKB-KW"/>
</dbReference>
<evidence type="ECO:0000256" key="2">
    <source>
        <dbReference type="ARBA" id="ARBA00022741"/>
    </source>
</evidence>
<dbReference type="PANTHER" id="PTHR10953:SF102">
    <property type="entry name" value="ADENYLYLTRANSFERASE AND SULFURTRANSFERASE MOCS3"/>
    <property type="match status" value="1"/>
</dbReference>
<evidence type="ECO:0000256" key="3">
    <source>
        <dbReference type="ARBA" id="ARBA00022840"/>
    </source>
</evidence>
<dbReference type="FunFam" id="3.40.50.720:FF:000033">
    <property type="entry name" value="Adenylyltransferase and sulfurtransferase MOCS3"/>
    <property type="match status" value="1"/>
</dbReference>
<accession>A0A3B1DHJ7</accession>
<dbReference type="GO" id="GO:0005829">
    <property type="term" value="C:cytosol"/>
    <property type="evidence" value="ECO:0007669"/>
    <property type="project" value="TreeGrafter"/>
</dbReference>
<keyword evidence="3" id="KW-0067">ATP-binding</keyword>
<reference evidence="5" key="1">
    <citation type="submission" date="2018-06" db="EMBL/GenBank/DDBJ databases">
        <authorList>
            <person name="Zhirakovskaya E."/>
        </authorList>
    </citation>
    <scope>NUCLEOTIDE SEQUENCE</scope>
</reference>
<dbReference type="GO" id="GO:0008641">
    <property type="term" value="F:ubiquitin-like modifier activating enzyme activity"/>
    <property type="evidence" value="ECO:0007669"/>
    <property type="project" value="InterPro"/>
</dbReference>
<dbReference type="GO" id="GO:0008146">
    <property type="term" value="F:sulfotransferase activity"/>
    <property type="evidence" value="ECO:0007669"/>
    <property type="project" value="TreeGrafter"/>
</dbReference>
<dbReference type="NCBIfam" id="NF004281">
    <property type="entry name" value="PRK05690.1"/>
    <property type="match status" value="1"/>
</dbReference>
<dbReference type="Gene3D" id="3.40.50.720">
    <property type="entry name" value="NAD(P)-binding Rossmann-like Domain"/>
    <property type="match status" value="1"/>
</dbReference>
<dbReference type="InterPro" id="IPR045886">
    <property type="entry name" value="ThiF/MoeB/HesA"/>
</dbReference>
<dbReference type="EC" id="2.7.7.73" evidence="5"/>
<dbReference type="EMBL" id="UOGJ01000089">
    <property type="protein sequence ID" value="VAX36253.1"/>
    <property type="molecule type" value="Genomic_DNA"/>
</dbReference>
<feature type="domain" description="THIF-type NAD/FAD binding fold" evidence="4">
    <location>
        <begin position="11"/>
        <end position="245"/>
    </location>
</feature>
<gene>
    <name evidence="5" type="ORF">MNBD_UNCLBAC01-1431</name>
</gene>
<sequence length="272" mass="29672">MDFTEEQLERYSRHIILQDVSIEGQEKILNGKVLIIGAGGLGAPVALYLAAAGVGTIGLVDGDVVDLSNLQRQVIHFTPDVDKPKVISAKEKIEKINPDVKVVTYQERVFANNITNIIKDYDFIIDGTDNFPAKFLINDACVFEKKPFSHGGILRFDGQTLTSIPGETACYRCIFETPPPKDAVPSCSQAGVLGAIAGMLGTIQAAEALKYLVGIGELITNRLLIFNALNMNFRSVKVKKNPKCPICGENPRITELIDEEQPVCDLKNRAGV</sequence>
<evidence type="ECO:0000256" key="1">
    <source>
        <dbReference type="ARBA" id="ARBA00022679"/>
    </source>
</evidence>
<dbReference type="CDD" id="cd00757">
    <property type="entry name" value="ThiF_MoeB_HesA_family"/>
    <property type="match status" value="1"/>
</dbReference>
<protein>
    <submittedName>
        <fullName evidence="5">Sulfur carrier protein ThiS adenylyltransferase</fullName>
        <ecNumber evidence="5">2.7.7.73</ecNumber>
    </submittedName>
</protein>
<dbReference type="GO" id="GO:0004792">
    <property type="term" value="F:thiosulfate-cyanide sulfurtransferase activity"/>
    <property type="evidence" value="ECO:0007669"/>
    <property type="project" value="TreeGrafter"/>
</dbReference>
<dbReference type="SUPFAM" id="SSF69572">
    <property type="entry name" value="Activating enzymes of the ubiquitin-like proteins"/>
    <property type="match status" value="1"/>
</dbReference>
<evidence type="ECO:0000259" key="4">
    <source>
        <dbReference type="Pfam" id="PF00899"/>
    </source>
</evidence>
<dbReference type="PANTHER" id="PTHR10953">
    <property type="entry name" value="UBIQUITIN-ACTIVATING ENZYME E1"/>
    <property type="match status" value="1"/>
</dbReference>
<organism evidence="5">
    <name type="scientific">hydrothermal vent metagenome</name>
    <dbReference type="NCBI Taxonomy" id="652676"/>
    <lineage>
        <taxon>unclassified sequences</taxon>
        <taxon>metagenomes</taxon>
        <taxon>ecological metagenomes</taxon>
    </lineage>
</organism>
<keyword evidence="2" id="KW-0547">Nucleotide-binding</keyword>
<proteinExistence type="predicted"/>
<name>A0A3B1DHJ7_9ZZZZ</name>
<keyword evidence="5" id="KW-0548">Nucleotidyltransferase</keyword>
<dbReference type="GO" id="GO:0016779">
    <property type="term" value="F:nucleotidyltransferase activity"/>
    <property type="evidence" value="ECO:0007669"/>
    <property type="project" value="UniProtKB-KW"/>
</dbReference>
<dbReference type="InterPro" id="IPR035985">
    <property type="entry name" value="Ubiquitin-activating_enz"/>
</dbReference>
<dbReference type="InterPro" id="IPR000594">
    <property type="entry name" value="ThiF_NAD_FAD-bd"/>
</dbReference>